<evidence type="ECO:0000313" key="1">
    <source>
        <dbReference type="EMBL" id="AKJ19380.1"/>
    </source>
</evidence>
<organism evidence="1">
    <name type="scientific">Enterobacter cloacae</name>
    <dbReference type="NCBI Taxonomy" id="550"/>
    <lineage>
        <taxon>Bacteria</taxon>
        <taxon>Pseudomonadati</taxon>
        <taxon>Pseudomonadota</taxon>
        <taxon>Gammaproteobacteria</taxon>
        <taxon>Enterobacterales</taxon>
        <taxon>Enterobacteriaceae</taxon>
        <taxon>Enterobacter</taxon>
        <taxon>Enterobacter cloacae complex</taxon>
    </lineage>
</organism>
<dbReference type="EMBL" id="KP975077">
    <property type="protein sequence ID" value="AKJ19380.1"/>
    <property type="molecule type" value="Genomic_DNA"/>
</dbReference>
<name>A0A0G3B4Z6_ENTCL</name>
<protein>
    <submittedName>
        <fullName evidence="1">Uncharacterized protein</fullName>
    </submittedName>
</protein>
<reference evidence="1" key="1">
    <citation type="submission" date="2015-03" db="EMBL/GenBank/DDBJ databases">
        <title>Allelic Variants of blaVIM Reside on Diverse Mobile Genetic Elements in Gram-negative Clinical Isolates from the USA.</title>
        <authorList>
            <person name="McGann P."/>
            <person name="Snesrud E."/>
            <person name="Ong A.C."/>
            <person name="Clifford R."/>
            <person name="Kwak Y.I."/>
            <person name="Steele E.D."/>
            <person name="Rabinowitz R."/>
            <person name="Waterman P.E."/>
            <person name="Lesho E."/>
        </authorList>
    </citation>
    <scope>NUCLEOTIDE SEQUENCE</scope>
    <source>
        <strain evidence="1">MRSN17626</strain>
        <plasmid evidence="1">pMRVIM0813</plasmid>
    </source>
</reference>
<proteinExistence type="predicted"/>
<sequence>MTEQKLGQCQPLAEKTLIRHLKPSLWVVLLTFSGPLSLNSV</sequence>
<geneLocation type="plasmid" evidence="1">
    <name>pMRVIM0813</name>
</geneLocation>
<keyword evidence="1" id="KW-0614">Plasmid</keyword>
<dbReference type="AlphaFoldDB" id="A0A0G3B4Z6"/>
<accession>A0A0G3B4Z6</accession>